<dbReference type="InterPro" id="IPR017941">
    <property type="entry name" value="Rieske_2Fe-2S"/>
</dbReference>
<evidence type="ECO:0000259" key="7">
    <source>
        <dbReference type="PROSITE" id="PS51296"/>
    </source>
</evidence>
<evidence type="ECO:0000256" key="2">
    <source>
        <dbReference type="ARBA" id="ARBA00022714"/>
    </source>
</evidence>
<comment type="caution">
    <text evidence="8">The sequence shown here is derived from an EMBL/GenBank/DDBJ whole genome shotgun (WGS) entry which is preliminary data.</text>
</comment>
<keyword evidence="9" id="KW-1185">Reference proteome</keyword>
<evidence type="ECO:0000256" key="3">
    <source>
        <dbReference type="ARBA" id="ARBA00022723"/>
    </source>
</evidence>
<evidence type="ECO:0000256" key="5">
    <source>
        <dbReference type="ARBA" id="ARBA00023004"/>
    </source>
</evidence>
<keyword evidence="3" id="KW-0479">Metal-binding</keyword>
<dbReference type="AlphaFoldDB" id="A0A7Z0A9Q1"/>
<dbReference type="Pfam" id="PF00355">
    <property type="entry name" value="Rieske"/>
    <property type="match status" value="1"/>
</dbReference>
<dbReference type="GO" id="GO:0005506">
    <property type="term" value="F:iron ion binding"/>
    <property type="evidence" value="ECO:0007669"/>
    <property type="project" value="InterPro"/>
</dbReference>
<dbReference type="PRINTS" id="PR00090">
    <property type="entry name" value="RNGDIOXGNASE"/>
</dbReference>
<keyword evidence="2" id="KW-0001">2Fe-2S</keyword>
<dbReference type="GO" id="GO:0004497">
    <property type="term" value="F:monooxygenase activity"/>
    <property type="evidence" value="ECO:0007669"/>
    <property type="project" value="UniProtKB-ARBA"/>
</dbReference>
<dbReference type="CDD" id="cd08884">
    <property type="entry name" value="RHO_alpha_C_GbcA-like"/>
    <property type="match status" value="1"/>
</dbReference>
<evidence type="ECO:0000313" key="9">
    <source>
        <dbReference type="Proteomes" id="UP000539111"/>
    </source>
</evidence>
<dbReference type="SUPFAM" id="SSF55961">
    <property type="entry name" value="Bet v1-like"/>
    <property type="match status" value="1"/>
</dbReference>
<dbReference type="SUPFAM" id="SSF50022">
    <property type="entry name" value="ISP domain"/>
    <property type="match status" value="1"/>
</dbReference>
<dbReference type="GO" id="GO:0051537">
    <property type="term" value="F:2 iron, 2 sulfur cluster binding"/>
    <property type="evidence" value="ECO:0007669"/>
    <property type="project" value="UniProtKB-KW"/>
</dbReference>
<dbReference type="PROSITE" id="PS51296">
    <property type="entry name" value="RIESKE"/>
    <property type="match status" value="1"/>
</dbReference>
<reference evidence="8 9" key="1">
    <citation type="submission" date="2020-07" db="EMBL/GenBank/DDBJ databases">
        <title>Sequencing the genomes of 1000 actinobacteria strains.</title>
        <authorList>
            <person name="Klenk H.-P."/>
        </authorList>
    </citation>
    <scope>NUCLEOTIDE SEQUENCE [LARGE SCALE GENOMIC DNA]</scope>
    <source>
        <strain evidence="8 9">DSM 26341</strain>
    </source>
</reference>
<protein>
    <submittedName>
        <fullName evidence="8">Rieske 2Fe-2S family protein</fullName>
    </submittedName>
</protein>
<evidence type="ECO:0000256" key="1">
    <source>
        <dbReference type="ARBA" id="ARBA00001962"/>
    </source>
</evidence>
<evidence type="ECO:0000313" key="8">
    <source>
        <dbReference type="EMBL" id="NYI66181.1"/>
    </source>
</evidence>
<dbReference type="PANTHER" id="PTHR43756:SF5">
    <property type="entry name" value="CHOLINE MONOOXYGENASE, CHLOROPLASTIC"/>
    <property type="match status" value="1"/>
</dbReference>
<name>A0A7Z0A9Q1_9MICO</name>
<dbReference type="Proteomes" id="UP000539111">
    <property type="component" value="Unassembled WGS sequence"/>
</dbReference>
<keyword evidence="5" id="KW-0408">Iron</keyword>
<dbReference type="RefSeq" id="WP_179425351.1">
    <property type="nucleotide sequence ID" value="NZ_JACBZP010000001.1"/>
</dbReference>
<sequence length="432" mass="47632">MTTFAPPAGPVTGALPLPVRRRPGFSLEGPFYTSAEIFAEDIDRVFSSQWIFAGTEAEIPRTGDYLTVTFGHQSVIVIRDGDDVRAMHNVCRHRGTRLLDETCGTVGNIVCGYHKWTYRTNGELMFAPAQPPNFDKTCFALRSVHVRSLDGLIFICLAADPPADIDTVAGLVSPYLAPHGLKNAKVAARSEIVEHGNWKLVMENNRECYHCDNHPELICTFFPTYGYEPDEIPPNLLPAYDRFLAAENDLHAKCDAAGLPYEAIEELDGRDVGFRIQRESLDGAGESFSADGSAVCRRSLGGFTDKRLGRLSMHVQPNFWSHVLSDHAVVFSVLPLTVSTTVVRTTWLVDAEAEEGIDYDLDELTTVWNHTNEQDGEIVARAQLGVSSPAYEPGPYAPSEYQVEKFCSWYIDAMNAGEPRPEPAGRSTGESG</sequence>
<dbReference type="EMBL" id="JACBZP010000001">
    <property type="protein sequence ID" value="NYI66181.1"/>
    <property type="molecule type" value="Genomic_DNA"/>
</dbReference>
<organism evidence="8 9">
    <name type="scientific">Spelaeicoccus albus</name>
    <dbReference type="NCBI Taxonomy" id="1280376"/>
    <lineage>
        <taxon>Bacteria</taxon>
        <taxon>Bacillati</taxon>
        <taxon>Actinomycetota</taxon>
        <taxon>Actinomycetes</taxon>
        <taxon>Micrococcales</taxon>
        <taxon>Brevibacteriaceae</taxon>
        <taxon>Spelaeicoccus</taxon>
    </lineage>
</organism>
<dbReference type="Gene3D" id="2.102.10.10">
    <property type="entry name" value="Rieske [2Fe-2S] iron-sulphur domain"/>
    <property type="match status" value="1"/>
</dbReference>
<proteinExistence type="predicted"/>
<dbReference type="Pfam" id="PF00848">
    <property type="entry name" value="Ring_hydroxyl_A"/>
    <property type="match status" value="1"/>
</dbReference>
<dbReference type="InterPro" id="IPR001663">
    <property type="entry name" value="Rng_hydr_dOase-A"/>
</dbReference>
<feature type="domain" description="Rieske" evidence="7">
    <location>
        <begin position="50"/>
        <end position="155"/>
    </location>
</feature>
<dbReference type="PANTHER" id="PTHR43756">
    <property type="entry name" value="CHOLINE MONOOXYGENASE, CHLOROPLASTIC"/>
    <property type="match status" value="1"/>
</dbReference>
<keyword evidence="4" id="KW-0560">Oxidoreductase</keyword>
<accession>A0A7Z0A9Q1</accession>
<evidence type="ECO:0000256" key="4">
    <source>
        <dbReference type="ARBA" id="ARBA00023002"/>
    </source>
</evidence>
<keyword evidence="6" id="KW-0411">Iron-sulfur</keyword>
<dbReference type="InterPro" id="IPR015879">
    <property type="entry name" value="Ring_hydroxy_dOase_asu_C_dom"/>
</dbReference>
<gene>
    <name evidence="8" type="ORF">BJY26_000487</name>
</gene>
<dbReference type="CDD" id="cd03469">
    <property type="entry name" value="Rieske_RO_Alpha_N"/>
    <property type="match status" value="1"/>
</dbReference>
<evidence type="ECO:0000256" key="6">
    <source>
        <dbReference type="ARBA" id="ARBA00023014"/>
    </source>
</evidence>
<dbReference type="InterPro" id="IPR036922">
    <property type="entry name" value="Rieske_2Fe-2S_sf"/>
</dbReference>
<dbReference type="GO" id="GO:0016705">
    <property type="term" value="F:oxidoreductase activity, acting on paired donors, with incorporation or reduction of molecular oxygen"/>
    <property type="evidence" value="ECO:0007669"/>
    <property type="project" value="UniProtKB-ARBA"/>
</dbReference>
<comment type="cofactor">
    <cofactor evidence="1">
        <name>Fe cation</name>
        <dbReference type="ChEBI" id="CHEBI:24875"/>
    </cofactor>
</comment>
<dbReference type="Gene3D" id="3.90.380.10">
    <property type="entry name" value="Naphthalene 1,2-dioxygenase Alpha Subunit, Chain A, domain 1"/>
    <property type="match status" value="1"/>
</dbReference>